<protein>
    <submittedName>
        <fullName evidence="2">Uncharacterized protein</fullName>
    </submittedName>
</protein>
<keyword evidence="3" id="KW-1185">Reference proteome</keyword>
<keyword evidence="1" id="KW-0732">Signal</keyword>
<name>A0A7M5XDL2_9CNID</name>
<dbReference type="EnsemblMetazoa" id="CLYHEMT021605.2">
    <property type="protein sequence ID" value="CLYHEMP021605.2"/>
    <property type="gene ID" value="CLYHEMG021605"/>
</dbReference>
<dbReference type="AlphaFoldDB" id="A0A7M5XDL2"/>
<organism evidence="2 3">
    <name type="scientific">Clytia hemisphaerica</name>
    <dbReference type="NCBI Taxonomy" id="252671"/>
    <lineage>
        <taxon>Eukaryota</taxon>
        <taxon>Metazoa</taxon>
        <taxon>Cnidaria</taxon>
        <taxon>Hydrozoa</taxon>
        <taxon>Hydroidolina</taxon>
        <taxon>Leptothecata</taxon>
        <taxon>Obeliida</taxon>
        <taxon>Clytiidae</taxon>
        <taxon>Clytia</taxon>
    </lineage>
</organism>
<reference evidence="2" key="1">
    <citation type="submission" date="2021-01" db="UniProtKB">
        <authorList>
            <consortium name="EnsemblMetazoa"/>
        </authorList>
    </citation>
    <scope>IDENTIFICATION</scope>
</reference>
<evidence type="ECO:0000313" key="2">
    <source>
        <dbReference type="EnsemblMetazoa" id="CLYHEMP021605.2"/>
    </source>
</evidence>
<evidence type="ECO:0000256" key="1">
    <source>
        <dbReference type="SAM" id="SignalP"/>
    </source>
</evidence>
<feature type="signal peptide" evidence="1">
    <location>
        <begin position="1"/>
        <end position="19"/>
    </location>
</feature>
<feature type="chain" id="PRO_5029893126" evidence="1">
    <location>
        <begin position="20"/>
        <end position="138"/>
    </location>
</feature>
<proteinExistence type="predicted"/>
<dbReference type="Proteomes" id="UP000594262">
    <property type="component" value="Unplaced"/>
</dbReference>
<evidence type="ECO:0000313" key="3">
    <source>
        <dbReference type="Proteomes" id="UP000594262"/>
    </source>
</evidence>
<accession>A0A7M5XDL2</accession>
<sequence length="138" mass="14974">MKMMKLLVLLFCMVVVVHFDCVESCNTQLVTEGLSADDEALAGREIFDITQCKLVNELGYPVKSANFGVCGTNSDCITSQGSNNDIPCYNYCIFTLASCYGICEQVDECSGSQAGPYKCVCYKADESNRSSTQPPSGK</sequence>